<proteinExistence type="predicted"/>
<reference evidence="2" key="1">
    <citation type="submission" date="2012-04" db="EMBL/GenBank/DDBJ databases">
        <title>The Genome Sequence of Loa loa.</title>
        <authorList>
            <consortium name="The Broad Institute Genome Sequencing Platform"/>
            <consortium name="Broad Institute Genome Sequencing Center for Infectious Disease"/>
            <person name="Nutman T.B."/>
            <person name="Fink D.L."/>
            <person name="Russ C."/>
            <person name="Young S."/>
            <person name="Zeng Q."/>
            <person name="Gargeya S."/>
            <person name="Alvarado L."/>
            <person name="Berlin A."/>
            <person name="Chapman S.B."/>
            <person name="Chen Z."/>
            <person name="Freedman E."/>
            <person name="Gellesch M."/>
            <person name="Goldberg J."/>
            <person name="Griggs A."/>
            <person name="Gujja S."/>
            <person name="Heilman E.R."/>
            <person name="Heiman D."/>
            <person name="Howarth C."/>
            <person name="Mehta T."/>
            <person name="Neiman D."/>
            <person name="Pearson M."/>
            <person name="Roberts A."/>
            <person name="Saif S."/>
            <person name="Shea T."/>
            <person name="Shenoy N."/>
            <person name="Sisk P."/>
            <person name="Stolte C."/>
            <person name="Sykes S."/>
            <person name="White J."/>
            <person name="Yandava C."/>
            <person name="Haas B."/>
            <person name="Henn M.R."/>
            <person name="Nusbaum C."/>
            <person name="Birren B."/>
        </authorList>
    </citation>
    <scope>NUCLEOTIDE SEQUENCE [LARGE SCALE GENOMIC DNA]</scope>
</reference>
<dbReference type="WBParaSite" id="EN70_10922">
    <property type="protein sequence ID" value="EN70_10922"/>
    <property type="gene ID" value="EN70_10922"/>
</dbReference>
<keyword evidence="2" id="KW-1185">Reference proteome</keyword>
<reference evidence="3" key="2">
    <citation type="submission" date="2016-11" db="UniProtKB">
        <authorList>
            <consortium name="WormBaseParasite"/>
        </authorList>
    </citation>
    <scope>IDENTIFICATION</scope>
</reference>
<dbReference type="AlphaFoldDB" id="A0A1I7V876"/>
<evidence type="ECO:0000313" key="2">
    <source>
        <dbReference type="Proteomes" id="UP000095285"/>
    </source>
</evidence>
<feature type="compositionally biased region" description="Polar residues" evidence="1">
    <location>
        <begin position="30"/>
        <end position="51"/>
    </location>
</feature>
<accession>A0A1I7V876</accession>
<sequence length="51" mass="5679">MIEENGRQIRRHTLNVTLICCPTKIAGRSKNFTSSHSSRNSGPKHSITSNL</sequence>
<organism evidence="2 3">
    <name type="scientific">Loa loa</name>
    <name type="common">Eye worm</name>
    <name type="synonym">Filaria loa</name>
    <dbReference type="NCBI Taxonomy" id="7209"/>
    <lineage>
        <taxon>Eukaryota</taxon>
        <taxon>Metazoa</taxon>
        <taxon>Ecdysozoa</taxon>
        <taxon>Nematoda</taxon>
        <taxon>Chromadorea</taxon>
        <taxon>Rhabditida</taxon>
        <taxon>Spirurina</taxon>
        <taxon>Spiruromorpha</taxon>
        <taxon>Filarioidea</taxon>
        <taxon>Onchocercidae</taxon>
        <taxon>Loa</taxon>
    </lineage>
</organism>
<evidence type="ECO:0000256" key="1">
    <source>
        <dbReference type="SAM" id="MobiDB-lite"/>
    </source>
</evidence>
<evidence type="ECO:0000313" key="3">
    <source>
        <dbReference type="WBParaSite" id="EN70_10922"/>
    </source>
</evidence>
<name>A0A1I7V876_LOALO</name>
<protein>
    <submittedName>
        <fullName evidence="3">Zinc finger protein</fullName>
    </submittedName>
</protein>
<dbReference type="Proteomes" id="UP000095285">
    <property type="component" value="Unassembled WGS sequence"/>
</dbReference>
<feature type="region of interest" description="Disordered" evidence="1">
    <location>
        <begin position="28"/>
        <end position="51"/>
    </location>
</feature>